<accession>X1FK99</accession>
<evidence type="ECO:0008006" key="2">
    <source>
        <dbReference type="Google" id="ProtNLM"/>
    </source>
</evidence>
<organism evidence="1">
    <name type="scientific">marine sediment metagenome</name>
    <dbReference type="NCBI Taxonomy" id="412755"/>
    <lineage>
        <taxon>unclassified sequences</taxon>
        <taxon>metagenomes</taxon>
        <taxon>ecological metagenomes</taxon>
    </lineage>
</organism>
<protein>
    <recommendedName>
        <fullName evidence="2">Periplasmic copper-binding protein NosD beta helix domain-containing protein</fullName>
    </recommendedName>
</protein>
<sequence>GNLVYFNNFSGNGLHAYDDGLYNRWDNGSHGNYWDNYTGSDEDENGIGDTPYNITGSALNKDHYPIIFIDKQPPSKYYFVWYFL</sequence>
<comment type="caution">
    <text evidence="1">The sequence shown here is derived from an EMBL/GenBank/DDBJ whole genome shotgun (WGS) entry which is preliminary data.</text>
</comment>
<feature type="non-terminal residue" evidence="1">
    <location>
        <position position="1"/>
    </location>
</feature>
<name>X1FK99_9ZZZZ</name>
<gene>
    <name evidence="1" type="ORF">S03H2_17303</name>
</gene>
<reference evidence="1" key="1">
    <citation type="journal article" date="2014" name="Front. Microbiol.">
        <title>High frequency of phylogenetically diverse reductive dehalogenase-homologous genes in deep subseafloor sedimentary metagenomes.</title>
        <authorList>
            <person name="Kawai M."/>
            <person name="Futagami T."/>
            <person name="Toyoda A."/>
            <person name="Takaki Y."/>
            <person name="Nishi S."/>
            <person name="Hori S."/>
            <person name="Arai W."/>
            <person name="Tsubouchi T."/>
            <person name="Morono Y."/>
            <person name="Uchiyama I."/>
            <person name="Ito T."/>
            <person name="Fujiyama A."/>
            <person name="Inagaki F."/>
            <person name="Takami H."/>
        </authorList>
    </citation>
    <scope>NUCLEOTIDE SEQUENCE</scope>
    <source>
        <strain evidence="1">Expedition CK06-06</strain>
    </source>
</reference>
<dbReference type="EMBL" id="BARU01008913">
    <property type="protein sequence ID" value="GAH46081.1"/>
    <property type="molecule type" value="Genomic_DNA"/>
</dbReference>
<evidence type="ECO:0000313" key="1">
    <source>
        <dbReference type="EMBL" id="GAH46081.1"/>
    </source>
</evidence>
<dbReference type="AlphaFoldDB" id="X1FK99"/>
<proteinExistence type="predicted"/>